<feature type="signal peptide" evidence="2">
    <location>
        <begin position="1"/>
        <end position="39"/>
    </location>
</feature>
<dbReference type="EMBL" id="CP101497">
    <property type="protein sequence ID" value="UTT63545.1"/>
    <property type="molecule type" value="Genomic_DNA"/>
</dbReference>
<organism evidence="3 4">
    <name type="scientific">Microcella humidisoli</name>
    <dbReference type="NCBI Taxonomy" id="2963406"/>
    <lineage>
        <taxon>Bacteria</taxon>
        <taxon>Bacillati</taxon>
        <taxon>Actinomycetota</taxon>
        <taxon>Actinomycetes</taxon>
        <taxon>Micrococcales</taxon>
        <taxon>Microbacteriaceae</taxon>
        <taxon>Microcella</taxon>
    </lineage>
</organism>
<protein>
    <submittedName>
        <fullName evidence="3">Uncharacterized protein</fullName>
    </submittedName>
</protein>
<name>A0ABY5G0A8_9MICO</name>
<evidence type="ECO:0000313" key="3">
    <source>
        <dbReference type="EMBL" id="UTT63545.1"/>
    </source>
</evidence>
<keyword evidence="4" id="KW-1185">Reference proteome</keyword>
<gene>
    <name evidence="3" type="ORF">NNL39_05450</name>
</gene>
<keyword evidence="2" id="KW-0732">Signal</keyword>
<keyword evidence="1" id="KW-0472">Membrane</keyword>
<dbReference type="RefSeq" id="WP_255160676.1">
    <property type="nucleotide sequence ID" value="NZ_CP101497.1"/>
</dbReference>
<evidence type="ECO:0000313" key="4">
    <source>
        <dbReference type="Proteomes" id="UP001060039"/>
    </source>
</evidence>
<dbReference type="Proteomes" id="UP001060039">
    <property type="component" value="Chromosome"/>
</dbReference>
<reference evidence="3" key="1">
    <citation type="submission" date="2022-07" db="EMBL/GenBank/DDBJ databases">
        <title>Taxonomic analysis of Microcella humidisoli nov. sp., isolated from riverside soil.</title>
        <authorList>
            <person name="Molina K.M."/>
            <person name="Kim S.B."/>
        </authorList>
    </citation>
    <scope>NUCLEOTIDE SEQUENCE</scope>
    <source>
        <strain evidence="3">MMS21-STM10</strain>
    </source>
</reference>
<feature type="chain" id="PRO_5045189309" evidence="2">
    <location>
        <begin position="40"/>
        <end position="1312"/>
    </location>
</feature>
<feature type="transmembrane region" description="Helical" evidence="1">
    <location>
        <begin position="1287"/>
        <end position="1307"/>
    </location>
</feature>
<proteinExistence type="predicted"/>
<keyword evidence="1" id="KW-1133">Transmembrane helix</keyword>
<evidence type="ECO:0000256" key="1">
    <source>
        <dbReference type="SAM" id="Phobius"/>
    </source>
</evidence>
<sequence>MLRKEQRRRARRALVRSRVIAAGTAVLLALGAVVGGAAAATASGGSTNTNNEAYWQQLPGEICVKPSFSTEDSAATPYTLPSIAADRTYSKVIVKAGSSGRSVVQENAVFTTDKSGGTLTAGDTFVHPEKGSISHVIYCTVPTVPAASTDVDCTTIEFLVGRALNGSDHINVDIVYNGKRGQINVEINEVQTANGDPASTSGLYALYKFDAIGLPNVKVPISAADAAAGRIVFAYSTYLTGQWTIEWIQFNSTFFNKERVSANFVVCGDLPTDELVTPTARMVDLGCDTAGSYTLDRVEGIRWYIGDTEVQPGTYTVDTASTVTVRAVAIAPDYGIEPGAQSEWTFTFTEPDDCVLPCLPSSAVSYTYYNLSNASMANPANSGLITVAAREGFSTELCNDFWVVAAAWNYSSSTSIWPQTLRSTDPAGDHPQGYIGSVGTYFFHAPVACGQGDVYASFTGMPYVGPELYGPSNPFSETFLHNMGFTGPNPTYLNTAPGCNVVNPIAPTANPIVECGTVGSIDIDDVANPYVGYTVYRGAAQNGSVAGLEPVNLQDATEGVFTVVATPLGGYIFPNGTVRQWQFDLGERYECPVDVDLRLTYMEECAPDSTYSFRVRNAESFSVPYTYTVSGNPALNGSGVAAPGDSFFDLTVPRTNPAQSYTVTLHWGDGSTIIAESTTKASGRDKVCALAVQPVTDIACATDGSYTVPSVAGVVWSIGGQTVQPGTYSVDTAGTIVLRATAASGYVLYEGGQLSSTRDFSLTFTEPADCAEPEFDGRTSTASQCDNDTPWINYSVVVNDPDGQLTGTTASITFVHPTDATKNHTIVLGEVTAGEALQGRVLWPGASVDPITNEPTGWPGWAFVDGEWVETADDVNFRWTRALTEVTLSVNPEMQIAIAYPPASEECVAGPVELEPVATKSTCLDGGSASYTLPAIAGVTWFVNGQERAAGTVPVLAAGTVDITFAIDADAEGGPYALKPGAAESFSFTFTDDDICEPPTLPITDASIGFIAPTCDLGQQLDPTKFVVADAALARYAPELSSLTGPTYSVVFVTIDEDARFFDSSTPVPGRTVSNNGTVLTFTGTLLGPDRSEACVTTIELKDPVSYVDSCLLGASFTITRVEGIVYTVVINDDEPFEVVWNDGETTRTYDVNEGDSVNVMPAPASDRYTISPDPAPFERTFTVYEDDCLPTLPLTEGSAEFTPASCLDMTNRVSLESVEGVQWWINGTAVTAGTKPVEVGEVVVTATPLPGYGFPAEAQTLWEFTAVELDDECLPTLALTGATSTLAGLGAASLLLVLVGFGVMVARRQRA</sequence>
<evidence type="ECO:0000256" key="2">
    <source>
        <dbReference type="SAM" id="SignalP"/>
    </source>
</evidence>
<accession>A0ABY5G0A8</accession>
<keyword evidence="1" id="KW-0812">Transmembrane</keyword>